<keyword evidence="2" id="KW-1185">Reference proteome</keyword>
<protein>
    <recommendedName>
        <fullName evidence="3">Ribosomal protein</fullName>
    </recommendedName>
</protein>
<accession>A0AAV5SFM0</accession>
<comment type="caution">
    <text evidence="1">The sequence shown here is derived from an EMBL/GenBank/DDBJ whole genome shotgun (WGS) entry which is preliminary data.</text>
</comment>
<dbReference type="AlphaFoldDB" id="A0AAV5SFM0"/>
<name>A0AAV5SFM0_9BILA</name>
<feature type="non-terminal residue" evidence="1">
    <location>
        <position position="1"/>
    </location>
</feature>
<organism evidence="1 2">
    <name type="scientific">Pristionchus entomophagus</name>
    <dbReference type="NCBI Taxonomy" id="358040"/>
    <lineage>
        <taxon>Eukaryota</taxon>
        <taxon>Metazoa</taxon>
        <taxon>Ecdysozoa</taxon>
        <taxon>Nematoda</taxon>
        <taxon>Chromadorea</taxon>
        <taxon>Rhabditida</taxon>
        <taxon>Rhabditina</taxon>
        <taxon>Diplogasteromorpha</taxon>
        <taxon>Diplogasteroidea</taxon>
        <taxon>Neodiplogasteridae</taxon>
        <taxon>Pristionchus</taxon>
    </lineage>
</organism>
<evidence type="ECO:0000313" key="1">
    <source>
        <dbReference type="EMBL" id="GMS78960.1"/>
    </source>
</evidence>
<proteinExistence type="predicted"/>
<sequence>SSSSSESDCNDFGKTVFIRSLDATGKMEEDEEEQHVTTKIHGLCPIRSTEGYLVVTLIYLDLLVVVPLAIDPVIDTRVEEGAEVERGEGNGVGRGIGVLRLAIDTEGEVDRRVEIGEEAGVRAG</sequence>
<evidence type="ECO:0000313" key="2">
    <source>
        <dbReference type="Proteomes" id="UP001432027"/>
    </source>
</evidence>
<dbReference type="Proteomes" id="UP001432027">
    <property type="component" value="Unassembled WGS sequence"/>
</dbReference>
<dbReference type="EMBL" id="BTSX01000001">
    <property type="protein sequence ID" value="GMS78960.1"/>
    <property type="molecule type" value="Genomic_DNA"/>
</dbReference>
<evidence type="ECO:0008006" key="3">
    <source>
        <dbReference type="Google" id="ProtNLM"/>
    </source>
</evidence>
<gene>
    <name evidence="1" type="ORF">PENTCL1PPCAC_1135</name>
</gene>
<reference evidence="1" key="1">
    <citation type="submission" date="2023-10" db="EMBL/GenBank/DDBJ databases">
        <title>Genome assembly of Pristionchus species.</title>
        <authorList>
            <person name="Yoshida K."/>
            <person name="Sommer R.J."/>
        </authorList>
    </citation>
    <scope>NUCLEOTIDE SEQUENCE</scope>
    <source>
        <strain evidence="1">RS0144</strain>
    </source>
</reference>